<dbReference type="Proteomes" id="UP001525968">
    <property type="component" value="Unassembled WGS sequence"/>
</dbReference>
<keyword evidence="7" id="KW-0653">Protein transport</keyword>
<evidence type="ECO:0000256" key="6">
    <source>
        <dbReference type="ARBA" id="ARBA00022729"/>
    </source>
</evidence>
<keyword evidence="10" id="KW-0143">Chaperone</keyword>
<name>A0ABT2PSG6_9BURK</name>
<keyword evidence="5" id="KW-0813">Transport</keyword>
<comment type="similarity">
    <text evidence="2">Belongs to the LolB family.</text>
</comment>
<feature type="signal peptide" evidence="13">
    <location>
        <begin position="1"/>
        <end position="27"/>
    </location>
</feature>
<evidence type="ECO:0000256" key="12">
    <source>
        <dbReference type="ARBA" id="ARBA00023288"/>
    </source>
</evidence>
<keyword evidence="12 14" id="KW-0449">Lipoprotein</keyword>
<comment type="subunit">
    <text evidence="3">Monomer.</text>
</comment>
<keyword evidence="9" id="KW-0564">Palmitate</keyword>
<reference evidence="14 15" key="1">
    <citation type="submission" date="2022-09" db="EMBL/GenBank/DDBJ databases">
        <title>Draft genome of isolate Be4.</title>
        <authorList>
            <person name="Sanchez-Castro I."/>
            <person name="Martinez-Rodriguez P."/>
            <person name="Descostes M."/>
            <person name="Merroun M."/>
        </authorList>
    </citation>
    <scope>NUCLEOTIDE SEQUENCE [LARGE SCALE GENOMIC DNA]</scope>
    <source>
        <strain evidence="14 15">Be4</strain>
    </source>
</reference>
<keyword evidence="11" id="KW-0998">Cell outer membrane</keyword>
<dbReference type="InterPro" id="IPR029046">
    <property type="entry name" value="LolA/LolB/LppX"/>
</dbReference>
<protein>
    <recommendedName>
        <fullName evidence="4">Outer-membrane lipoprotein LolB</fullName>
    </recommendedName>
</protein>
<dbReference type="InterPro" id="IPR004565">
    <property type="entry name" value="OM_lipoprot_LolB"/>
</dbReference>
<organism evidence="14 15">
    <name type="scientific">Acidovorax bellezanensis</name>
    <dbReference type="NCBI Taxonomy" id="2976702"/>
    <lineage>
        <taxon>Bacteria</taxon>
        <taxon>Pseudomonadati</taxon>
        <taxon>Pseudomonadota</taxon>
        <taxon>Betaproteobacteria</taxon>
        <taxon>Burkholderiales</taxon>
        <taxon>Comamonadaceae</taxon>
        <taxon>Acidovorax</taxon>
    </lineage>
</organism>
<evidence type="ECO:0000256" key="11">
    <source>
        <dbReference type="ARBA" id="ARBA00023237"/>
    </source>
</evidence>
<evidence type="ECO:0000256" key="3">
    <source>
        <dbReference type="ARBA" id="ARBA00011245"/>
    </source>
</evidence>
<evidence type="ECO:0000256" key="13">
    <source>
        <dbReference type="SAM" id="SignalP"/>
    </source>
</evidence>
<dbReference type="EMBL" id="JAODYH010000017">
    <property type="protein sequence ID" value="MCT9813417.1"/>
    <property type="molecule type" value="Genomic_DNA"/>
</dbReference>
<accession>A0ABT2PSG6</accession>
<keyword evidence="6 13" id="KW-0732">Signal</keyword>
<evidence type="ECO:0000256" key="1">
    <source>
        <dbReference type="ARBA" id="ARBA00004459"/>
    </source>
</evidence>
<evidence type="ECO:0000256" key="5">
    <source>
        <dbReference type="ARBA" id="ARBA00022448"/>
    </source>
</evidence>
<dbReference type="Gene3D" id="2.50.20.10">
    <property type="entry name" value="Lipoprotein localisation LolA/LolB/LppX"/>
    <property type="match status" value="1"/>
</dbReference>
<evidence type="ECO:0000256" key="7">
    <source>
        <dbReference type="ARBA" id="ARBA00022927"/>
    </source>
</evidence>
<proteinExistence type="inferred from homology"/>
<evidence type="ECO:0000256" key="2">
    <source>
        <dbReference type="ARBA" id="ARBA00009696"/>
    </source>
</evidence>
<evidence type="ECO:0000313" key="15">
    <source>
        <dbReference type="Proteomes" id="UP001525968"/>
    </source>
</evidence>
<comment type="subcellular location">
    <subcellularLocation>
        <location evidence="1">Cell outer membrane</location>
        <topology evidence="1">Lipid-anchor</topology>
    </subcellularLocation>
</comment>
<keyword evidence="8" id="KW-0472">Membrane</keyword>
<dbReference type="SUPFAM" id="SSF89392">
    <property type="entry name" value="Prokaryotic lipoproteins and lipoprotein localization factors"/>
    <property type="match status" value="1"/>
</dbReference>
<evidence type="ECO:0000313" key="14">
    <source>
        <dbReference type="EMBL" id="MCT9813417.1"/>
    </source>
</evidence>
<evidence type="ECO:0000256" key="10">
    <source>
        <dbReference type="ARBA" id="ARBA00023186"/>
    </source>
</evidence>
<feature type="chain" id="PRO_5047254677" description="Outer-membrane lipoprotein LolB" evidence="13">
    <location>
        <begin position="28"/>
        <end position="171"/>
    </location>
</feature>
<sequence>MHLAPALPRRALLLAALPAALWLAGCAQPPRRPVDLTQPTHWSGRMAVQLQDDNAQDQSFSASFELQGSEHQGQLTLLSPFGAVLAELQWSPQGAQLRQGGQLRESASLDALVQDTVGTPLPLGALFSWLAGEQASAPGWQADLSQMDQGRLRAQRSQPLPRASLRVVLDR</sequence>
<keyword evidence="15" id="KW-1185">Reference proteome</keyword>
<dbReference type="RefSeq" id="WP_261502722.1">
    <property type="nucleotide sequence ID" value="NZ_JAODYH010000017.1"/>
</dbReference>
<evidence type="ECO:0000256" key="4">
    <source>
        <dbReference type="ARBA" id="ARBA00016202"/>
    </source>
</evidence>
<evidence type="ECO:0000256" key="9">
    <source>
        <dbReference type="ARBA" id="ARBA00023139"/>
    </source>
</evidence>
<evidence type="ECO:0000256" key="8">
    <source>
        <dbReference type="ARBA" id="ARBA00023136"/>
    </source>
</evidence>
<dbReference type="Pfam" id="PF03550">
    <property type="entry name" value="LolB"/>
    <property type="match status" value="1"/>
</dbReference>
<comment type="caution">
    <text evidence="14">The sequence shown here is derived from an EMBL/GenBank/DDBJ whole genome shotgun (WGS) entry which is preliminary data.</text>
</comment>
<gene>
    <name evidence="14" type="ORF">N0K08_22535</name>
</gene>